<evidence type="ECO:0000313" key="3">
    <source>
        <dbReference type="EMBL" id="NVF15607.1"/>
    </source>
</evidence>
<feature type="compositionally biased region" description="Polar residues" evidence="1">
    <location>
        <begin position="9"/>
        <end position="28"/>
    </location>
</feature>
<dbReference type="Proteomes" id="UP000589984">
    <property type="component" value="Unassembled WGS sequence"/>
</dbReference>
<dbReference type="Gene3D" id="2.30.30.240">
    <property type="entry name" value="PRC-barrel domain"/>
    <property type="match status" value="1"/>
</dbReference>
<sequence length="250" mass="28301">MHAYANIDGSPSQQQTDPNNPSQTQHGQATRPLNEWDYSALYEQSGFRADALLEAAAFSPQEDEIGEIVNIVLDQQNQIVTLIAEVGGMWDSGDRHVAIPWDEVELFEAGIKVPVQQDNVEEYDLFTNVTIDEAYIYKQEMERVSTVEEDFATGPQTWKISDIIDDYASIESEEGYGYITDALFTNNGIMQAIIIKPSREEFGSGPRAFPFYGYPEGWRPGSSYYQLPYASDEVKELPVFDYDNYENVLD</sequence>
<dbReference type="InterPro" id="IPR011033">
    <property type="entry name" value="PRC_barrel-like_sf"/>
</dbReference>
<protein>
    <submittedName>
        <fullName evidence="3">PRC-barrel domain-containing protein</fullName>
    </submittedName>
</protein>
<reference evidence="3 4" key="1">
    <citation type="submission" date="2020-06" db="EMBL/GenBank/DDBJ databases">
        <title>Halomonas sp. QX-1 draft genome sequence.</title>
        <authorList>
            <person name="Qiu X."/>
        </authorList>
    </citation>
    <scope>NUCLEOTIDE SEQUENCE [LARGE SCALE GENOMIC DNA]</scope>
    <source>
        <strain evidence="3 4">QX-1</strain>
    </source>
</reference>
<proteinExistence type="predicted"/>
<gene>
    <name evidence="3" type="ORF">HUO07_15690</name>
</gene>
<evidence type="ECO:0000259" key="2">
    <source>
        <dbReference type="Pfam" id="PF05239"/>
    </source>
</evidence>
<dbReference type="AlphaFoldDB" id="A0A7Y6RES7"/>
<name>A0A7Y6RES7_9GAMM</name>
<keyword evidence="4" id="KW-1185">Reference proteome</keyword>
<organism evidence="3 4">
    <name type="scientific">Vreelandella maris</name>
    <dbReference type="NCBI Taxonomy" id="2729617"/>
    <lineage>
        <taxon>Bacteria</taxon>
        <taxon>Pseudomonadati</taxon>
        <taxon>Pseudomonadota</taxon>
        <taxon>Gammaproteobacteria</taxon>
        <taxon>Oceanospirillales</taxon>
        <taxon>Halomonadaceae</taxon>
        <taxon>Vreelandella</taxon>
    </lineage>
</organism>
<dbReference type="InterPro" id="IPR027275">
    <property type="entry name" value="PRC-brl_dom"/>
</dbReference>
<comment type="caution">
    <text evidence="3">The sequence shown here is derived from an EMBL/GenBank/DDBJ whole genome shotgun (WGS) entry which is preliminary data.</text>
</comment>
<accession>A0A7Y6RES7</accession>
<dbReference type="EMBL" id="JABWCV010000020">
    <property type="protein sequence ID" value="NVF15607.1"/>
    <property type="molecule type" value="Genomic_DNA"/>
</dbReference>
<evidence type="ECO:0000313" key="4">
    <source>
        <dbReference type="Proteomes" id="UP000589984"/>
    </source>
</evidence>
<dbReference type="Pfam" id="PF05239">
    <property type="entry name" value="PRC"/>
    <property type="match status" value="1"/>
</dbReference>
<evidence type="ECO:0000256" key="1">
    <source>
        <dbReference type="SAM" id="MobiDB-lite"/>
    </source>
</evidence>
<feature type="domain" description="PRC-barrel" evidence="2">
    <location>
        <begin position="61"/>
        <end position="115"/>
    </location>
</feature>
<dbReference type="SUPFAM" id="SSF50346">
    <property type="entry name" value="PRC-barrel domain"/>
    <property type="match status" value="1"/>
</dbReference>
<feature type="region of interest" description="Disordered" evidence="1">
    <location>
        <begin position="1"/>
        <end position="29"/>
    </location>
</feature>